<organism evidence="3 4">
    <name type="scientific">Rhodospirillum rubrum (strain ATCC 11170 / ATH 1.1.1 / DSM 467 / LMG 4362 / NCIMB 8255 / S1)</name>
    <dbReference type="NCBI Taxonomy" id="269796"/>
    <lineage>
        <taxon>Bacteria</taxon>
        <taxon>Pseudomonadati</taxon>
        <taxon>Pseudomonadota</taxon>
        <taxon>Alphaproteobacteria</taxon>
        <taxon>Rhodospirillales</taxon>
        <taxon>Rhodospirillaceae</taxon>
        <taxon>Rhodospirillum</taxon>
    </lineage>
</organism>
<dbReference type="EnsemblBacteria" id="ABC23863">
    <property type="protein sequence ID" value="ABC23863"/>
    <property type="gene ID" value="Rru_A3068"/>
</dbReference>
<evidence type="ECO:0000313" key="4">
    <source>
        <dbReference type="Proteomes" id="UP000001929"/>
    </source>
</evidence>
<keyword evidence="4" id="KW-1185">Reference proteome</keyword>
<dbReference type="GO" id="GO:0003677">
    <property type="term" value="F:DNA binding"/>
    <property type="evidence" value="ECO:0007669"/>
    <property type="project" value="UniProtKB-KW"/>
</dbReference>
<dbReference type="HOGENOM" id="CLU_140230_5_1_5"/>
<keyword evidence="1" id="KW-0238">DNA-binding</keyword>
<reference evidence="3 4" key="1">
    <citation type="journal article" date="2011" name="Stand. Genomic Sci.">
        <title>Complete genome sequence of Rhodospirillum rubrum type strain (S1).</title>
        <authorList>
            <person name="Munk A.C."/>
            <person name="Copeland A."/>
            <person name="Lucas S."/>
            <person name="Lapidus A."/>
            <person name="Del Rio T.G."/>
            <person name="Barry K."/>
            <person name="Detter J.C."/>
            <person name="Hammon N."/>
            <person name="Israni S."/>
            <person name="Pitluck S."/>
            <person name="Brettin T."/>
            <person name="Bruce D."/>
            <person name="Han C."/>
            <person name="Tapia R."/>
            <person name="Gilna P."/>
            <person name="Schmutz J."/>
            <person name="Larimer F."/>
            <person name="Land M."/>
            <person name="Kyrpides N.C."/>
            <person name="Mavromatis K."/>
            <person name="Richardson P."/>
            <person name="Rohde M."/>
            <person name="Goker M."/>
            <person name="Klenk H.P."/>
            <person name="Zhang Y."/>
            <person name="Roberts G.P."/>
            <person name="Reslewic S."/>
            <person name="Schwartz D.C."/>
        </authorList>
    </citation>
    <scope>NUCLEOTIDE SEQUENCE [LARGE SCALE GENOMIC DNA]</scope>
    <source>
        <strain evidence="4">ATCC 11170 / ATH 1.1.1 / DSM 467 / LMG 4362 / NCIMB 8255 / S1</strain>
    </source>
</reference>
<dbReference type="PROSITE" id="PS50943">
    <property type="entry name" value="HTH_CROC1"/>
    <property type="match status" value="1"/>
</dbReference>
<dbReference type="eggNOG" id="COG3093">
    <property type="taxonomic scope" value="Bacteria"/>
</dbReference>
<proteinExistence type="predicted"/>
<dbReference type="PATRIC" id="fig|269796.9.peg.3181"/>
<dbReference type="InterPro" id="IPR010982">
    <property type="entry name" value="Lambda_DNA-bd_dom_sf"/>
</dbReference>
<dbReference type="AlphaFoldDB" id="Q2RPT2"/>
<sequence>MALPPLHPGEFLADELTEIGVSVSALARALDVPQSRMADIVAGKRSVTADTALRLAAYFGTSARLWLNLQAAYDLAITQAKEGAHIASVVRPRAA</sequence>
<evidence type="ECO:0000313" key="3">
    <source>
        <dbReference type="EMBL" id="ABC23863.1"/>
    </source>
</evidence>
<dbReference type="Gene3D" id="1.10.260.40">
    <property type="entry name" value="lambda repressor-like DNA-binding domains"/>
    <property type="match status" value="1"/>
</dbReference>
<dbReference type="Pfam" id="PF01381">
    <property type="entry name" value="HTH_3"/>
    <property type="match status" value="1"/>
</dbReference>
<dbReference type="NCBIfam" id="TIGR02607">
    <property type="entry name" value="antidote_HigA"/>
    <property type="match status" value="1"/>
</dbReference>
<gene>
    <name evidence="3" type="ordered locus">Rru_A3068</name>
</gene>
<dbReference type="EMBL" id="CP000230">
    <property type="protein sequence ID" value="ABC23863.1"/>
    <property type="molecule type" value="Genomic_DNA"/>
</dbReference>
<dbReference type="SMART" id="SM00530">
    <property type="entry name" value="HTH_XRE"/>
    <property type="match status" value="1"/>
</dbReference>
<dbReference type="KEGG" id="rru:Rru_A3068"/>
<dbReference type="CDD" id="cd00093">
    <property type="entry name" value="HTH_XRE"/>
    <property type="match status" value="1"/>
</dbReference>
<dbReference type="InterPro" id="IPR013430">
    <property type="entry name" value="Toxin_antidote_HigA"/>
</dbReference>
<dbReference type="PANTHER" id="PTHR36924">
    <property type="entry name" value="ANTITOXIN HIGA-1"/>
    <property type="match status" value="1"/>
</dbReference>
<evidence type="ECO:0000256" key="1">
    <source>
        <dbReference type="ARBA" id="ARBA00023125"/>
    </source>
</evidence>
<protein>
    <submittedName>
        <fullName evidence="3">Plasmid maintenance system antidote protein</fullName>
    </submittedName>
</protein>
<dbReference type="InterPro" id="IPR001387">
    <property type="entry name" value="Cro/C1-type_HTH"/>
</dbReference>
<evidence type="ECO:0000259" key="2">
    <source>
        <dbReference type="PROSITE" id="PS50943"/>
    </source>
</evidence>
<dbReference type="Proteomes" id="UP000001929">
    <property type="component" value="Chromosome"/>
</dbReference>
<dbReference type="PhylomeDB" id="Q2RPT2"/>
<dbReference type="PANTHER" id="PTHR36924:SF1">
    <property type="entry name" value="ANTITOXIN HIGA-1"/>
    <property type="match status" value="1"/>
</dbReference>
<feature type="domain" description="HTH cro/C1-type" evidence="2">
    <location>
        <begin position="20"/>
        <end position="66"/>
    </location>
</feature>
<dbReference type="SUPFAM" id="SSF47413">
    <property type="entry name" value="lambda repressor-like DNA-binding domains"/>
    <property type="match status" value="1"/>
</dbReference>
<accession>Q2RPT2</accession>
<name>Q2RPT2_RHORT</name>
<dbReference type="STRING" id="269796.Rru_A3068"/>